<evidence type="ECO:0000313" key="2">
    <source>
        <dbReference type="EMBL" id="BBC30025.1"/>
    </source>
</evidence>
<proteinExistence type="predicted"/>
<keyword evidence="1" id="KW-0812">Transmembrane</keyword>
<dbReference type="RefSeq" id="WP_286248328.1">
    <property type="nucleotide sequence ID" value="NZ_AP018448.1"/>
</dbReference>
<sequence>MFRILRWALLAAFLIVVGLWPAVAAPIGLAAAGLAVVVGMIPGPVLALGAVALWLRHRPATA</sequence>
<reference evidence="2 3" key="1">
    <citation type="journal article" date="2010" name="ChemBioChem">
        <title>Cloning and characterization of the biosynthetic gene cluster of 16-membered macrolide antibiotic FD-891: involvement of a dual functional cytochrome P450 monooxygenase catalyzing epoxidation and hydroxylation.</title>
        <authorList>
            <person name="Kudo F."/>
            <person name="Motegi A."/>
            <person name="Mizoue K."/>
            <person name="Eguchi T."/>
        </authorList>
    </citation>
    <scope>NUCLEOTIDE SEQUENCE [LARGE SCALE GENOMIC DNA]</scope>
    <source>
        <strain evidence="2 3">A-8890</strain>
    </source>
</reference>
<organism evidence="2 3">
    <name type="scientific">Streptomyces graminofaciens</name>
    <dbReference type="NCBI Taxonomy" id="68212"/>
    <lineage>
        <taxon>Bacteria</taxon>
        <taxon>Bacillati</taxon>
        <taxon>Actinomycetota</taxon>
        <taxon>Actinomycetes</taxon>
        <taxon>Kitasatosporales</taxon>
        <taxon>Streptomycetaceae</taxon>
        <taxon>Streptomyces</taxon>
    </lineage>
</organism>
<accession>A0ABN5V9Q3</accession>
<dbReference type="EMBL" id="AP018448">
    <property type="protein sequence ID" value="BBC30025.1"/>
    <property type="molecule type" value="Genomic_DNA"/>
</dbReference>
<feature type="transmembrane region" description="Helical" evidence="1">
    <location>
        <begin position="34"/>
        <end position="55"/>
    </location>
</feature>
<gene>
    <name evidence="2" type="ORF">SGFS_013190</name>
</gene>
<reference evidence="2 3" key="2">
    <citation type="journal article" date="2023" name="ChemBioChem">
        <title>Acyltransferase Domain Exchange between Two Independent Type I Polyketide Synthases in the Same Producer Strain of Macrolide Antibiotics.</title>
        <authorList>
            <person name="Kudo F."/>
            <person name="Kishikawa K."/>
            <person name="Tsuboi K."/>
            <person name="Kido T."/>
            <person name="Usui T."/>
            <person name="Hashimoto J."/>
            <person name="Shin-Ya K."/>
            <person name="Miyanaga A."/>
            <person name="Eguchi T."/>
        </authorList>
    </citation>
    <scope>NUCLEOTIDE SEQUENCE [LARGE SCALE GENOMIC DNA]</scope>
    <source>
        <strain evidence="2 3">A-8890</strain>
    </source>
</reference>
<dbReference type="Proteomes" id="UP001321542">
    <property type="component" value="Chromosome"/>
</dbReference>
<keyword evidence="3" id="KW-1185">Reference proteome</keyword>
<name>A0ABN5V9Q3_9ACTN</name>
<keyword evidence="1" id="KW-0472">Membrane</keyword>
<protein>
    <submittedName>
        <fullName evidence="2">Uncharacterized protein</fullName>
    </submittedName>
</protein>
<keyword evidence="1" id="KW-1133">Transmembrane helix</keyword>
<evidence type="ECO:0000256" key="1">
    <source>
        <dbReference type="SAM" id="Phobius"/>
    </source>
</evidence>
<evidence type="ECO:0000313" key="3">
    <source>
        <dbReference type="Proteomes" id="UP001321542"/>
    </source>
</evidence>